<dbReference type="PIRSF" id="PIRSF006488">
    <property type="entry name" value="Exonuc_VII_S"/>
    <property type="match status" value="1"/>
</dbReference>
<dbReference type="InterPro" id="IPR003761">
    <property type="entry name" value="Exonuc_VII_S"/>
</dbReference>
<evidence type="ECO:0000256" key="2">
    <source>
        <dbReference type="ARBA" id="ARBA00022490"/>
    </source>
</evidence>
<organism evidence="7 8">
    <name type="scientific">Sulfurisoma sediminicola</name>
    <dbReference type="NCBI Taxonomy" id="1381557"/>
    <lineage>
        <taxon>Bacteria</taxon>
        <taxon>Pseudomonadati</taxon>
        <taxon>Pseudomonadota</taxon>
        <taxon>Betaproteobacteria</taxon>
        <taxon>Nitrosomonadales</taxon>
        <taxon>Sterolibacteriaceae</taxon>
        <taxon>Sulfurisoma</taxon>
    </lineage>
</organism>
<evidence type="ECO:0000256" key="1">
    <source>
        <dbReference type="ARBA" id="ARBA00009998"/>
    </source>
</evidence>
<dbReference type="InterPro" id="IPR037004">
    <property type="entry name" value="Exonuc_VII_ssu_sf"/>
</dbReference>
<dbReference type="Proteomes" id="UP000268908">
    <property type="component" value="Unassembled WGS sequence"/>
</dbReference>
<evidence type="ECO:0000256" key="5">
    <source>
        <dbReference type="ARBA" id="ARBA00022839"/>
    </source>
</evidence>
<dbReference type="GO" id="GO:0008855">
    <property type="term" value="F:exodeoxyribonuclease VII activity"/>
    <property type="evidence" value="ECO:0007669"/>
    <property type="project" value="UniProtKB-UniRule"/>
</dbReference>
<dbReference type="NCBIfam" id="NF002141">
    <property type="entry name" value="PRK00977.1-5"/>
    <property type="match status" value="1"/>
</dbReference>
<dbReference type="OrthoDB" id="287668at2"/>
<dbReference type="NCBIfam" id="NF002140">
    <property type="entry name" value="PRK00977.1-4"/>
    <property type="match status" value="1"/>
</dbReference>
<gene>
    <name evidence="6" type="primary">xseB</name>
    <name evidence="7" type="ORF">DFR35_2229</name>
</gene>
<evidence type="ECO:0000256" key="3">
    <source>
        <dbReference type="ARBA" id="ARBA00022722"/>
    </source>
</evidence>
<keyword evidence="4 6" id="KW-0378">Hydrolase</keyword>
<dbReference type="PANTHER" id="PTHR34137:SF1">
    <property type="entry name" value="EXODEOXYRIBONUCLEASE 7 SMALL SUBUNIT"/>
    <property type="match status" value="1"/>
</dbReference>
<dbReference type="GO" id="GO:0009318">
    <property type="term" value="C:exodeoxyribonuclease VII complex"/>
    <property type="evidence" value="ECO:0007669"/>
    <property type="project" value="UniProtKB-UniRule"/>
</dbReference>
<dbReference type="EMBL" id="RCCI01000006">
    <property type="protein sequence ID" value="RLJ63600.1"/>
    <property type="molecule type" value="Genomic_DNA"/>
</dbReference>
<dbReference type="GO" id="GO:0006308">
    <property type="term" value="P:DNA catabolic process"/>
    <property type="evidence" value="ECO:0007669"/>
    <property type="project" value="UniProtKB-UniRule"/>
</dbReference>
<dbReference type="Gene3D" id="1.10.287.1040">
    <property type="entry name" value="Exonuclease VII, small subunit"/>
    <property type="match status" value="1"/>
</dbReference>
<name>A0A497XBA8_9PROT</name>
<evidence type="ECO:0000313" key="7">
    <source>
        <dbReference type="EMBL" id="RLJ63600.1"/>
    </source>
</evidence>
<evidence type="ECO:0000256" key="6">
    <source>
        <dbReference type="HAMAP-Rule" id="MF_00337"/>
    </source>
</evidence>
<keyword evidence="2 6" id="KW-0963">Cytoplasm</keyword>
<dbReference type="Pfam" id="PF02609">
    <property type="entry name" value="Exonuc_VII_S"/>
    <property type="match status" value="1"/>
</dbReference>
<comment type="subcellular location">
    <subcellularLocation>
        <location evidence="6">Cytoplasm</location>
    </subcellularLocation>
</comment>
<comment type="similarity">
    <text evidence="1 6">Belongs to the XseB family.</text>
</comment>
<dbReference type="RefSeq" id="WP_121242415.1">
    <property type="nucleotide sequence ID" value="NZ_BHVV01000003.1"/>
</dbReference>
<keyword evidence="8" id="KW-1185">Reference proteome</keyword>
<dbReference type="NCBIfam" id="TIGR01280">
    <property type="entry name" value="xseB"/>
    <property type="match status" value="1"/>
</dbReference>
<comment type="subunit">
    <text evidence="6">Heterooligomer composed of large and small subunits.</text>
</comment>
<dbReference type="AlphaFoldDB" id="A0A497XBA8"/>
<proteinExistence type="inferred from homology"/>
<reference evidence="7 8" key="1">
    <citation type="submission" date="2018-10" db="EMBL/GenBank/DDBJ databases">
        <title>Genomic Encyclopedia of Type Strains, Phase IV (KMG-IV): sequencing the most valuable type-strain genomes for metagenomic binning, comparative biology and taxonomic classification.</title>
        <authorList>
            <person name="Goeker M."/>
        </authorList>
    </citation>
    <scope>NUCLEOTIDE SEQUENCE [LARGE SCALE GENOMIC DNA]</scope>
    <source>
        <strain evidence="7 8">DSM 26916</strain>
    </source>
</reference>
<comment type="function">
    <text evidence="6">Bidirectionally degrades single-stranded DNA into large acid-insoluble oligonucleotides, which are then degraded further into small acid-soluble oligonucleotides.</text>
</comment>
<dbReference type="SUPFAM" id="SSF116842">
    <property type="entry name" value="XseB-like"/>
    <property type="match status" value="1"/>
</dbReference>
<sequence>MPKAHAKDAPASFEAALAELESIVQTMEQGNAPLESSLAAYERGTALLRYCQDALSGAEQKIRILEGQTLREFAPAGGDGDE</sequence>
<comment type="catalytic activity">
    <reaction evidence="6">
        <text>Exonucleolytic cleavage in either 5'- to 3'- or 3'- to 5'-direction to yield nucleoside 5'-phosphates.</text>
        <dbReference type="EC" id="3.1.11.6"/>
    </reaction>
</comment>
<dbReference type="HAMAP" id="MF_00337">
    <property type="entry name" value="Exonuc_7_S"/>
    <property type="match status" value="1"/>
</dbReference>
<dbReference type="GO" id="GO:0005829">
    <property type="term" value="C:cytosol"/>
    <property type="evidence" value="ECO:0007669"/>
    <property type="project" value="TreeGrafter"/>
</dbReference>
<accession>A0A497XBA8</accession>
<evidence type="ECO:0000256" key="4">
    <source>
        <dbReference type="ARBA" id="ARBA00022801"/>
    </source>
</evidence>
<dbReference type="EC" id="3.1.11.6" evidence="6"/>
<protein>
    <recommendedName>
        <fullName evidence="6">Exodeoxyribonuclease 7 small subunit</fullName>
        <ecNumber evidence="6">3.1.11.6</ecNumber>
    </recommendedName>
    <alternativeName>
        <fullName evidence="6">Exodeoxyribonuclease VII small subunit</fullName>
        <shortName evidence="6">Exonuclease VII small subunit</shortName>
    </alternativeName>
</protein>
<keyword evidence="3 6" id="KW-0540">Nuclease</keyword>
<dbReference type="PANTHER" id="PTHR34137">
    <property type="entry name" value="EXODEOXYRIBONUCLEASE 7 SMALL SUBUNIT"/>
    <property type="match status" value="1"/>
</dbReference>
<evidence type="ECO:0000313" key="8">
    <source>
        <dbReference type="Proteomes" id="UP000268908"/>
    </source>
</evidence>
<keyword evidence="5 6" id="KW-0269">Exonuclease</keyword>
<comment type="caution">
    <text evidence="7">The sequence shown here is derived from an EMBL/GenBank/DDBJ whole genome shotgun (WGS) entry which is preliminary data.</text>
</comment>